<evidence type="ECO:0000256" key="1">
    <source>
        <dbReference type="SAM" id="SignalP"/>
    </source>
</evidence>
<feature type="signal peptide" evidence="1">
    <location>
        <begin position="1"/>
        <end position="16"/>
    </location>
</feature>
<dbReference type="EMBL" id="JARBJD010000009">
    <property type="protein sequence ID" value="KAK2962751.1"/>
    <property type="molecule type" value="Genomic_DNA"/>
</dbReference>
<proteinExistence type="predicted"/>
<dbReference type="SUPFAM" id="SSF51126">
    <property type="entry name" value="Pectin lyase-like"/>
    <property type="match status" value="1"/>
</dbReference>
<keyword evidence="3" id="KW-1185">Reference proteome</keyword>
<name>A0ABQ9YGH6_9EUKA</name>
<dbReference type="Proteomes" id="UP001281761">
    <property type="component" value="Unassembled WGS sequence"/>
</dbReference>
<accession>A0ABQ9YGH6</accession>
<evidence type="ECO:0008006" key="4">
    <source>
        <dbReference type="Google" id="ProtNLM"/>
    </source>
</evidence>
<dbReference type="InterPro" id="IPR011050">
    <property type="entry name" value="Pectin_lyase_fold/virulence"/>
</dbReference>
<reference evidence="2 3" key="1">
    <citation type="journal article" date="2022" name="bioRxiv">
        <title>Genomics of Preaxostyla Flagellates Illuminates Evolutionary Transitions and the Path Towards Mitochondrial Loss.</title>
        <authorList>
            <person name="Novak L.V.F."/>
            <person name="Treitli S.C."/>
            <person name="Pyrih J."/>
            <person name="Halakuc P."/>
            <person name="Pipaliya S.V."/>
            <person name="Vacek V."/>
            <person name="Brzon O."/>
            <person name="Soukal P."/>
            <person name="Eme L."/>
            <person name="Dacks J.B."/>
            <person name="Karnkowska A."/>
            <person name="Elias M."/>
            <person name="Hampl V."/>
        </authorList>
    </citation>
    <scope>NUCLEOTIDE SEQUENCE [LARGE SCALE GENOMIC DNA]</scope>
    <source>
        <strain evidence="2">NAU3</strain>
        <tissue evidence="2">Gut</tissue>
    </source>
</reference>
<evidence type="ECO:0000313" key="3">
    <source>
        <dbReference type="Proteomes" id="UP001281761"/>
    </source>
</evidence>
<evidence type="ECO:0000313" key="2">
    <source>
        <dbReference type="EMBL" id="KAK2962751.1"/>
    </source>
</evidence>
<comment type="caution">
    <text evidence="2">The sequence shown here is derived from an EMBL/GenBank/DDBJ whole genome shotgun (WGS) entry which is preliminary data.</text>
</comment>
<sequence>MFFLLSFSFIKSVTQGITGGAEDLSTYLTQVDLKPNDQTLHKETVQLPQGVLFASWISINSRTIDIEGCNTSLIHRSDQSNNDVKSSTISLATGLLFSFDLSDSDSHQTFFEANTEVATHLSSSTLVNVTNRLSPKVRKEKGLLFGSNVKQILSGCRVTNSTNPISGTGTMDANLGGSLFCLNTSFSSCERSSNTPVDISYEPFVDFQRYAPTDLAITAITFTLCSFDTMTWGEEWGDFGGAAIYVRDTNAALTVTQCFFHCCTVTYTGNDGGAISFYCVEGNRHPLTMTNSSFSECASTFEHEHNTAGAVVAVRQSQVSYSNCFCHKCWVKGRGGGFYFIDQDSVTVRNCAFVECESGTYGGGILITLVKSLSFSFLQFRGCVAKGQGTEYGKDITIFESDATVLNTSSVLFCDSTSETPSVLNHDTLTPIPDLITQVSAPTVTGCSVTLNGNEAVVSVTTSTAISGTMGVLLSGLNVPRLVHVEFGSPGKSSTTGKGITTAVESK</sequence>
<feature type="chain" id="PRO_5046733646" description="Right handed beta helix domain-containing protein" evidence="1">
    <location>
        <begin position="17"/>
        <end position="507"/>
    </location>
</feature>
<protein>
    <recommendedName>
        <fullName evidence="4">Right handed beta helix domain-containing protein</fullName>
    </recommendedName>
</protein>
<gene>
    <name evidence="2" type="ORF">BLNAU_2184</name>
</gene>
<keyword evidence="1" id="KW-0732">Signal</keyword>
<organism evidence="2 3">
    <name type="scientific">Blattamonas nauphoetae</name>
    <dbReference type="NCBI Taxonomy" id="2049346"/>
    <lineage>
        <taxon>Eukaryota</taxon>
        <taxon>Metamonada</taxon>
        <taxon>Preaxostyla</taxon>
        <taxon>Oxymonadida</taxon>
        <taxon>Blattamonas</taxon>
    </lineage>
</organism>